<evidence type="ECO:0000313" key="2">
    <source>
        <dbReference type="EMBL" id="TNN88276.1"/>
    </source>
</evidence>
<feature type="region of interest" description="Disordered" evidence="1">
    <location>
        <begin position="138"/>
        <end position="173"/>
    </location>
</feature>
<protein>
    <submittedName>
        <fullName evidence="2">Uncharacterized protein</fullName>
    </submittedName>
</protein>
<reference evidence="2 3" key="1">
    <citation type="submission" date="2019-03" db="EMBL/GenBank/DDBJ databases">
        <title>First draft genome of Liparis tanakae, snailfish: a comprehensive survey of snailfish specific genes.</title>
        <authorList>
            <person name="Kim W."/>
            <person name="Song I."/>
            <person name="Jeong J.-H."/>
            <person name="Kim D."/>
            <person name="Kim S."/>
            <person name="Ryu S."/>
            <person name="Song J.Y."/>
            <person name="Lee S.K."/>
        </authorList>
    </citation>
    <scope>NUCLEOTIDE SEQUENCE [LARGE SCALE GENOMIC DNA]</scope>
    <source>
        <tissue evidence="2">Muscle</tissue>
    </source>
</reference>
<sequence>MVRFIIRSGVLQLPGSLAEHRHHDFHELRGVLLISSLHQADLSSTSSLTSAQQISFFDSHEAIFEVAPEPRRLVTLHLPVLDRTPTQVLVQLGDVDGCGPLLILRRGVSDPVVDVSRLARALILTYLVKNPQTMEGRPLHTSGVPYKESKNPEMSAARRTGAGLRRHGGEARPLCSGAEARRSSCLLPVPQAL</sequence>
<dbReference type="AlphaFoldDB" id="A0A4Z2JDF1"/>
<dbReference type="EMBL" id="SRLO01000006">
    <property type="protein sequence ID" value="TNN88276.1"/>
    <property type="molecule type" value="Genomic_DNA"/>
</dbReference>
<comment type="caution">
    <text evidence="2">The sequence shown here is derived from an EMBL/GenBank/DDBJ whole genome shotgun (WGS) entry which is preliminary data.</text>
</comment>
<proteinExistence type="predicted"/>
<gene>
    <name evidence="2" type="ORF">EYF80_001492</name>
</gene>
<evidence type="ECO:0000313" key="3">
    <source>
        <dbReference type="Proteomes" id="UP000314294"/>
    </source>
</evidence>
<evidence type="ECO:0000256" key="1">
    <source>
        <dbReference type="SAM" id="MobiDB-lite"/>
    </source>
</evidence>
<dbReference type="Proteomes" id="UP000314294">
    <property type="component" value="Unassembled WGS sequence"/>
</dbReference>
<accession>A0A4Z2JDF1</accession>
<keyword evidence="3" id="KW-1185">Reference proteome</keyword>
<organism evidence="2 3">
    <name type="scientific">Liparis tanakae</name>
    <name type="common">Tanaka's snailfish</name>
    <dbReference type="NCBI Taxonomy" id="230148"/>
    <lineage>
        <taxon>Eukaryota</taxon>
        <taxon>Metazoa</taxon>
        <taxon>Chordata</taxon>
        <taxon>Craniata</taxon>
        <taxon>Vertebrata</taxon>
        <taxon>Euteleostomi</taxon>
        <taxon>Actinopterygii</taxon>
        <taxon>Neopterygii</taxon>
        <taxon>Teleostei</taxon>
        <taxon>Neoteleostei</taxon>
        <taxon>Acanthomorphata</taxon>
        <taxon>Eupercaria</taxon>
        <taxon>Perciformes</taxon>
        <taxon>Cottioidei</taxon>
        <taxon>Cottales</taxon>
        <taxon>Liparidae</taxon>
        <taxon>Liparis</taxon>
    </lineage>
</organism>
<name>A0A4Z2JDF1_9TELE</name>